<organism evidence="2 3">
    <name type="scientific">Clonostachys solani</name>
    <dbReference type="NCBI Taxonomy" id="160281"/>
    <lineage>
        <taxon>Eukaryota</taxon>
        <taxon>Fungi</taxon>
        <taxon>Dikarya</taxon>
        <taxon>Ascomycota</taxon>
        <taxon>Pezizomycotina</taxon>
        <taxon>Sordariomycetes</taxon>
        <taxon>Hypocreomycetidae</taxon>
        <taxon>Hypocreales</taxon>
        <taxon>Bionectriaceae</taxon>
        <taxon>Clonostachys</taxon>
    </lineage>
</organism>
<feature type="domain" description="N-acetyltransferase" evidence="1">
    <location>
        <begin position="25"/>
        <end position="192"/>
    </location>
</feature>
<keyword evidence="3" id="KW-1185">Reference proteome</keyword>
<proteinExistence type="predicted"/>
<dbReference type="AlphaFoldDB" id="A0A9N9ZE62"/>
<gene>
    <name evidence="2" type="ORF">CSOL1703_00005731</name>
</gene>
<reference evidence="2" key="1">
    <citation type="submission" date="2021-10" db="EMBL/GenBank/DDBJ databases">
        <authorList>
            <person name="Piombo E."/>
        </authorList>
    </citation>
    <scope>NUCLEOTIDE SEQUENCE</scope>
</reference>
<dbReference type="InterPro" id="IPR000182">
    <property type="entry name" value="GNAT_dom"/>
</dbReference>
<dbReference type="PANTHER" id="PTHR43792">
    <property type="entry name" value="GNAT FAMILY, PUTATIVE (AFU_ORTHOLOGUE AFUA_3G00765)-RELATED-RELATED"/>
    <property type="match status" value="1"/>
</dbReference>
<evidence type="ECO:0000313" key="3">
    <source>
        <dbReference type="Proteomes" id="UP000775872"/>
    </source>
</evidence>
<dbReference type="Proteomes" id="UP000775872">
    <property type="component" value="Unassembled WGS sequence"/>
</dbReference>
<comment type="caution">
    <text evidence="2">The sequence shown here is derived from an EMBL/GenBank/DDBJ whole genome shotgun (WGS) entry which is preliminary data.</text>
</comment>
<dbReference type="EMBL" id="CABFOC020000045">
    <property type="protein sequence ID" value="CAH0053851.1"/>
    <property type="molecule type" value="Genomic_DNA"/>
</dbReference>
<dbReference type="OrthoDB" id="4072826at2759"/>
<dbReference type="GO" id="GO:0016747">
    <property type="term" value="F:acyltransferase activity, transferring groups other than amino-acyl groups"/>
    <property type="evidence" value="ECO:0007669"/>
    <property type="project" value="InterPro"/>
</dbReference>
<dbReference type="SUPFAM" id="SSF55729">
    <property type="entry name" value="Acyl-CoA N-acyltransferases (Nat)"/>
    <property type="match status" value="1"/>
</dbReference>
<sequence>MAGIIVETPRLQLMQLNSNAEGSVHLDLFHNVWRDKQATQWSPHGPCENKIASQAWMAGVIPSTTADRSGERVCYAVLLRQNRPEVKGHGTVDDDGSESIGILTLLPSELIKEGLLGSPKINDASRAIGLELGYLFLPSAWGKGFATESIKALLEHYFSEKRKSNPQVMIQIQANVHHDNVRSLKVLYKLGFSTLETVVGEDVVFIGGASRNKSVVKLWKAL</sequence>
<evidence type="ECO:0000259" key="1">
    <source>
        <dbReference type="Pfam" id="PF13302"/>
    </source>
</evidence>
<dbReference type="InterPro" id="IPR016181">
    <property type="entry name" value="Acyl_CoA_acyltransferase"/>
</dbReference>
<name>A0A9N9ZE62_9HYPO</name>
<accession>A0A9N9ZE62</accession>
<dbReference type="PANTHER" id="PTHR43792:SF1">
    <property type="entry name" value="N-ACETYLTRANSFERASE DOMAIN-CONTAINING PROTEIN"/>
    <property type="match status" value="1"/>
</dbReference>
<dbReference type="Pfam" id="PF13302">
    <property type="entry name" value="Acetyltransf_3"/>
    <property type="match status" value="1"/>
</dbReference>
<evidence type="ECO:0000313" key="2">
    <source>
        <dbReference type="EMBL" id="CAH0053851.1"/>
    </source>
</evidence>
<protein>
    <recommendedName>
        <fullName evidence="1">N-acetyltransferase domain-containing protein</fullName>
    </recommendedName>
</protein>
<dbReference type="Gene3D" id="3.40.630.30">
    <property type="match status" value="1"/>
</dbReference>
<dbReference type="InterPro" id="IPR051531">
    <property type="entry name" value="N-acetyltransferase"/>
</dbReference>